<sequence length="297" mass="33909">MLLQEKMKQRRFSPNERIVVDFILDKQEQIEPYSTKSIAGETYTSPSVLIRIAKKLNFNGWNDFKQAFLEEVHYLQSSFSNLDANKPFSSKDSPMTIAAKITQLKIESANDTLSLLKHDTLRKAVRILEDANNVKVFGLYNTLFLGEEFVHKLKHINKRAEIVMVSNALYQEATMMTSDECAVCLSYSGETGELLDTCKILRENKVPIIAITSIGENSLSSLADVILRISTRETSYSKIGGFSSLESISLILDILYSNFFTIHYQENYDYKIGLARRTEHRQIQNQIVDDQAEFSFD</sequence>
<keyword evidence="2" id="KW-0238">DNA-binding</keyword>
<evidence type="ECO:0000256" key="2">
    <source>
        <dbReference type="ARBA" id="ARBA00023125"/>
    </source>
</evidence>
<reference evidence="6 7" key="2">
    <citation type="submission" date="2024-02" db="EMBL/GenBank/DDBJ databases">
        <title>The Genome Sequence of Enterococcus sp. DIV0159.</title>
        <authorList>
            <person name="Earl A."/>
            <person name="Manson A."/>
            <person name="Gilmore M."/>
            <person name="Sanders J."/>
            <person name="Shea T."/>
            <person name="Howe W."/>
            <person name="Livny J."/>
            <person name="Cuomo C."/>
            <person name="Neafsey D."/>
            <person name="Birren B."/>
        </authorList>
    </citation>
    <scope>NUCLEOTIDE SEQUENCE [LARGE SCALE GENOMIC DNA]</scope>
    <source>
        <strain evidence="6 7">665A</strain>
    </source>
</reference>
<dbReference type="InterPro" id="IPR009057">
    <property type="entry name" value="Homeodomain-like_sf"/>
</dbReference>
<comment type="caution">
    <text evidence="6">The sequence shown here is derived from an EMBL/GenBank/DDBJ whole genome shotgun (WGS) entry which is preliminary data.</text>
</comment>
<dbReference type="Gene3D" id="3.40.50.10490">
    <property type="entry name" value="Glucose-6-phosphate isomerase like protein, domain 1"/>
    <property type="match status" value="1"/>
</dbReference>
<dbReference type="RefSeq" id="WP_207702946.1">
    <property type="nucleotide sequence ID" value="NZ_JAFREL020000003.1"/>
</dbReference>
<dbReference type="Proteomes" id="UP000664357">
    <property type="component" value="Unassembled WGS sequence"/>
</dbReference>
<dbReference type="InterPro" id="IPR046348">
    <property type="entry name" value="SIS_dom_sf"/>
</dbReference>
<feature type="domain" description="HTH rpiR-type" evidence="4">
    <location>
        <begin position="1"/>
        <end position="75"/>
    </location>
</feature>
<dbReference type="PANTHER" id="PTHR30514:SF1">
    <property type="entry name" value="HTH-TYPE TRANSCRIPTIONAL REGULATOR HEXR-RELATED"/>
    <property type="match status" value="1"/>
</dbReference>
<evidence type="ECO:0000313" key="6">
    <source>
        <dbReference type="EMBL" id="MEO1771527.1"/>
    </source>
</evidence>
<accession>A0ABV0ES97</accession>
<dbReference type="InterPro" id="IPR036388">
    <property type="entry name" value="WH-like_DNA-bd_sf"/>
</dbReference>
<evidence type="ECO:0000259" key="5">
    <source>
        <dbReference type="PROSITE" id="PS51464"/>
    </source>
</evidence>
<evidence type="ECO:0000313" key="7">
    <source>
        <dbReference type="Proteomes" id="UP000664357"/>
    </source>
</evidence>
<feature type="domain" description="SIS" evidence="5">
    <location>
        <begin position="124"/>
        <end position="265"/>
    </location>
</feature>
<gene>
    <name evidence="6" type="ORF">JZO67_003508</name>
</gene>
<evidence type="ECO:0008006" key="8">
    <source>
        <dbReference type="Google" id="ProtNLM"/>
    </source>
</evidence>
<organism evidence="6 7">
    <name type="scientific">Candidatus Enterococcus ferrettii</name>
    <dbReference type="NCBI Taxonomy" id="2815324"/>
    <lineage>
        <taxon>Bacteria</taxon>
        <taxon>Bacillati</taxon>
        <taxon>Bacillota</taxon>
        <taxon>Bacilli</taxon>
        <taxon>Lactobacillales</taxon>
        <taxon>Enterococcaceae</taxon>
        <taxon>Enterococcus</taxon>
    </lineage>
</organism>
<dbReference type="CDD" id="cd05013">
    <property type="entry name" value="SIS_RpiR"/>
    <property type="match status" value="1"/>
</dbReference>
<dbReference type="InterPro" id="IPR035472">
    <property type="entry name" value="RpiR-like_SIS"/>
</dbReference>
<dbReference type="PANTHER" id="PTHR30514">
    <property type="entry name" value="GLUCOKINASE"/>
    <property type="match status" value="1"/>
</dbReference>
<evidence type="ECO:0000256" key="3">
    <source>
        <dbReference type="ARBA" id="ARBA00023163"/>
    </source>
</evidence>
<dbReference type="PROSITE" id="PS51464">
    <property type="entry name" value="SIS"/>
    <property type="match status" value="1"/>
</dbReference>
<keyword evidence="7" id="KW-1185">Reference proteome</keyword>
<dbReference type="SUPFAM" id="SSF53697">
    <property type="entry name" value="SIS domain"/>
    <property type="match status" value="1"/>
</dbReference>
<evidence type="ECO:0000256" key="1">
    <source>
        <dbReference type="ARBA" id="ARBA00023015"/>
    </source>
</evidence>
<dbReference type="InterPro" id="IPR001347">
    <property type="entry name" value="SIS_dom"/>
</dbReference>
<dbReference type="Pfam" id="PF01380">
    <property type="entry name" value="SIS"/>
    <property type="match status" value="1"/>
</dbReference>
<evidence type="ECO:0000259" key="4">
    <source>
        <dbReference type="PROSITE" id="PS51071"/>
    </source>
</evidence>
<reference evidence="6 7" key="1">
    <citation type="submission" date="2021-03" db="EMBL/GenBank/DDBJ databases">
        <authorList>
            <person name="Gilmore M.S."/>
            <person name="Schwartzman J."/>
            <person name="Van Tyne D."/>
            <person name="Martin M."/>
            <person name="Earl A.M."/>
            <person name="Manson A.L."/>
            <person name="Straub T."/>
            <person name="Salamzade R."/>
            <person name="Saavedra J."/>
            <person name="Lebreton F."/>
            <person name="Prichula J."/>
            <person name="Schaufler K."/>
            <person name="Gaca A."/>
            <person name="Sgardioli B."/>
            <person name="Wagenaar J."/>
            <person name="Strong T."/>
        </authorList>
    </citation>
    <scope>NUCLEOTIDE SEQUENCE [LARGE SCALE GENOMIC DNA]</scope>
    <source>
        <strain evidence="6 7">665A</strain>
    </source>
</reference>
<dbReference type="EMBL" id="JAFREL020000003">
    <property type="protein sequence ID" value="MEO1771527.1"/>
    <property type="molecule type" value="Genomic_DNA"/>
</dbReference>
<dbReference type="PROSITE" id="PS51071">
    <property type="entry name" value="HTH_RPIR"/>
    <property type="match status" value="1"/>
</dbReference>
<dbReference type="InterPro" id="IPR047640">
    <property type="entry name" value="RpiR-like"/>
</dbReference>
<protein>
    <recommendedName>
        <fullName evidence="8">MurR/RpiR family transcriptional regulator</fullName>
    </recommendedName>
</protein>
<keyword evidence="1" id="KW-0805">Transcription regulation</keyword>
<name>A0ABV0ES97_9ENTE</name>
<proteinExistence type="predicted"/>
<dbReference type="Pfam" id="PF01418">
    <property type="entry name" value="HTH_6"/>
    <property type="match status" value="1"/>
</dbReference>
<dbReference type="InterPro" id="IPR000281">
    <property type="entry name" value="HTH_RpiR"/>
</dbReference>
<dbReference type="Gene3D" id="1.10.10.10">
    <property type="entry name" value="Winged helix-like DNA-binding domain superfamily/Winged helix DNA-binding domain"/>
    <property type="match status" value="1"/>
</dbReference>
<dbReference type="SUPFAM" id="SSF46689">
    <property type="entry name" value="Homeodomain-like"/>
    <property type="match status" value="1"/>
</dbReference>
<keyword evidence="3" id="KW-0804">Transcription</keyword>